<protein>
    <submittedName>
        <fullName evidence="2">Uncharacterized protein</fullName>
    </submittedName>
</protein>
<evidence type="ECO:0000313" key="2">
    <source>
        <dbReference type="EMBL" id="ABD41548.1"/>
    </source>
</evidence>
<dbReference type="InParanoid" id="Q2FKS8"/>
<dbReference type="eggNOG" id="arCOG06491">
    <property type="taxonomic scope" value="Archaea"/>
</dbReference>
<sequence>MSMDKYLNAYLDRRMKLIIEDWQLATTADIRELSQRFRQVKQEAESLKSFERESKDRMDRMEERIRTLRSRMK</sequence>
<dbReference type="EnsemblBacteria" id="ABD41548">
    <property type="protein sequence ID" value="ABD41548"/>
    <property type="gene ID" value="Mhun_1828"/>
</dbReference>
<dbReference type="Proteomes" id="UP000001941">
    <property type="component" value="Chromosome"/>
</dbReference>
<dbReference type="STRING" id="323259.Mhun_1828"/>
<feature type="coiled-coil region" evidence="1">
    <location>
        <begin position="30"/>
        <end position="71"/>
    </location>
</feature>
<dbReference type="AlphaFoldDB" id="Q2FKS8"/>
<dbReference type="HOGENOM" id="CLU_2695766_0_0_2"/>
<dbReference type="Gene3D" id="1.20.5.170">
    <property type="match status" value="1"/>
</dbReference>
<evidence type="ECO:0000313" key="3">
    <source>
        <dbReference type="Proteomes" id="UP000001941"/>
    </source>
</evidence>
<reference evidence="3" key="1">
    <citation type="journal article" date="2016" name="Stand. Genomic Sci.">
        <title>Complete genome sequence of Methanospirillum hungatei type strain JF1.</title>
        <authorList>
            <person name="Gunsalus R.P."/>
            <person name="Cook L.E."/>
            <person name="Crable B."/>
            <person name="Rohlin L."/>
            <person name="McDonald E."/>
            <person name="Mouttaki H."/>
            <person name="Sieber J.R."/>
            <person name="Poweleit N."/>
            <person name="Zhou H."/>
            <person name="Lapidus A.L."/>
            <person name="Daligault H.E."/>
            <person name="Land M."/>
            <person name="Gilna P."/>
            <person name="Ivanova N."/>
            <person name="Kyrpides N."/>
            <person name="Culley D.E."/>
            <person name="McInerney M.J."/>
        </authorList>
    </citation>
    <scope>NUCLEOTIDE SEQUENCE [LARGE SCALE GENOMIC DNA]</scope>
    <source>
        <strain evidence="3">ATCC 27890 / DSM 864 / NBRC 100397 / JF-1</strain>
    </source>
</reference>
<dbReference type="EMBL" id="CP000254">
    <property type="protein sequence ID" value="ABD41548.1"/>
    <property type="molecule type" value="Genomic_DNA"/>
</dbReference>
<keyword evidence="3" id="KW-1185">Reference proteome</keyword>
<evidence type="ECO:0000256" key="1">
    <source>
        <dbReference type="SAM" id="Coils"/>
    </source>
</evidence>
<name>Q2FKS8_METHJ</name>
<keyword evidence="1" id="KW-0175">Coiled coil</keyword>
<dbReference type="GeneID" id="3923848"/>
<accession>Q2FKS8</accession>
<proteinExistence type="predicted"/>
<dbReference type="RefSeq" id="WP_011448812.1">
    <property type="nucleotide sequence ID" value="NC_007796.1"/>
</dbReference>
<gene>
    <name evidence="2" type="ordered locus">Mhun_1828</name>
</gene>
<dbReference type="OrthoDB" id="115340at2157"/>
<dbReference type="KEGG" id="mhu:Mhun_1828"/>
<organism evidence="2 3">
    <name type="scientific">Methanospirillum hungatei JF-1 (strain ATCC 27890 / DSM 864 / NBRC 100397 / JF-1)</name>
    <dbReference type="NCBI Taxonomy" id="323259"/>
    <lineage>
        <taxon>Archaea</taxon>
        <taxon>Methanobacteriati</taxon>
        <taxon>Methanobacteriota</taxon>
        <taxon>Stenosarchaea group</taxon>
        <taxon>Methanomicrobia</taxon>
        <taxon>Methanomicrobiales</taxon>
        <taxon>Methanospirillaceae</taxon>
        <taxon>Methanospirillum</taxon>
    </lineage>
</organism>